<evidence type="ECO:0008006" key="10">
    <source>
        <dbReference type="Google" id="ProtNLM"/>
    </source>
</evidence>
<dbReference type="Pfam" id="PF01554">
    <property type="entry name" value="MatE"/>
    <property type="match status" value="2"/>
</dbReference>
<comment type="subcellular location">
    <subcellularLocation>
        <location evidence="1">Membrane</location>
        <topology evidence="1">Multi-pass membrane protein</topology>
    </subcellularLocation>
</comment>
<feature type="transmembrane region" description="Helical" evidence="7">
    <location>
        <begin position="537"/>
        <end position="557"/>
    </location>
</feature>
<feature type="transmembrane region" description="Helical" evidence="7">
    <location>
        <begin position="242"/>
        <end position="260"/>
    </location>
</feature>
<name>A5DA99_PICGU</name>
<protein>
    <recommendedName>
        <fullName evidence="10">Ethionine resistance protein</fullName>
    </recommendedName>
</protein>
<proteinExistence type="inferred from homology"/>
<dbReference type="HOGENOM" id="CLU_012893_1_2_1"/>
<keyword evidence="3 7" id="KW-0812">Transmembrane</keyword>
<dbReference type="eggNOG" id="KOG1347">
    <property type="taxonomic scope" value="Eukaryota"/>
</dbReference>
<evidence type="ECO:0000256" key="4">
    <source>
        <dbReference type="ARBA" id="ARBA00022989"/>
    </source>
</evidence>
<keyword evidence="4 7" id="KW-1133">Transmembrane helix</keyword>
<evidence type="ECO:0000256" key="1">
    <source>
        <dbReference type="ARBA" id="ARBA00004141"/>
    </source>
</evidence>
<dbReference type="Proteomes" id="UP000001997">
    <property type="component" value="Unassembled WGS sequence"/>
</dbReference>
<feature type="region of interest" description="Disordered" evidence="6">
    <location>
        <begin position="40"/>
        <end position="73"/>
    </location>
</feature>
<dbReference type="GO" id="GO:0042910">
    <property type="term" value="F:xenobiotic transmembrane transporter activity"/>
    <property type="evidence" value="ECO:0007669"/>
    <property type="project" value="InterPro"/>
</dbReference>
<dbReference type="FunCoup" id="A5DA99">
    <property type="interactions" value="127"/>
</dbReference>
<evidence type="ECO:0000256" key="7">
    <source>
        <dbReference type="SAM" id="Phobius"/>
    </source>
</evidence>
<gene>
    <name evidence="8" type="ORF">PGUG_00204</name>
</gene>
<dbReference type="GO" id="GO:0016020">
    <property type="term" value="C:membrane"/>
    <property type="evidence" value="ECO:0007669"/>
    <property type="project" value="UniProtKB-SubCell"/>
</dbReference>
<dbReference type="AlphaFoldDB" id="A5DA99"/>
<evidence type="ECO:0000256" key="3">
    <source>
        <dbReference type="ARBA" id="ARBA00022692"/>
    </source>
</evidence>
<dbReference type="PANTHER" id="PTHR11206">
    <property type="entry name" value="MULTIDRUG RESISTANCE PROTEIN"/>
    <property type="match status" value="1"/>
</dbReference>
<feature type="transmembrane region" description="Helical" evidence="7">
    <location>
        <begin position="207"/>
        <end position="230"/>
    </location>
</feature>
<organism evidence="8 9">
    <name type="scientific">Meyerozyma guilliermondii (strain ATCC 6260 / CBS 566 / DSM 6381 / JCM 1539 / NBRC 10279 / NRRL Y-324)</name>
    <name type="common">Yeast</name>
    <name type="synonym">Candida guilliermondii</name>
    <dbReference type="NCBI Taxonomy" id="294746"/>
    <lineage>
        <taxon>Eukaryota</taxon>
        <taxon>Fungi</taxon>
        <taxon>Dikarya</taxon>
        <taxon>Ascomycota</taxon>
        <taxon>Saccharomycotina</taxon>
        <taxon>Pichiomycetes</taxon>
        <taxon>Debaryomycetaceae</taxon>
        <taxon>Meyerozyma</taxon>
    </lineage>
</organism>
<dbReference type="VEuPathDB" id="FungiDB:PGUG_00204"/>
<reference evidence="8 9" key="1">
    <citation type="journal article" date="2009" name="Nature">
        <title>Evolution of pathogenicity and sexual reproduction in eight Candida genomes.</title>
        <authorList>
            <person name="Butler G."/>
            <person name="Rasmussen M.D."/>
            <person name="Lin M.F."/>
            <person name="Santos M.A."/>
            <person name="Sakthikumar S."/>
            <person name="Munro C.A."/>
            <person name="Rheinbay E."/>
            <person name="Grabherr M."/>
            <person name="Forche A."/>
            <person name="Reedy J.L."/>
            <person name="Agrafioti I."/>
            <person name="Arnaud M.B."/>
            <person name="Bates S."/>
            <person name="Brown A.J."/>
            <person name="Brunke S."/>
            <person name="Costanzo M.C."/>
            <person name="Fitzpatrick D.A."/>
            <person name="de Groot P.W."/>
            <person name="Harris D."/>
            <person name="Hoyer L.L."/>
            <person name="Hube B."/>
            <person name="Klis F.M."/>
            <person name="Kodira C."/>
            <person name="Lennard N."/>
            <person name="Logue M.E."/>
            <person name="Martin R."/>
            <person name="Neiman A.M."/>
            <person name="Nikolaou E."/>
            <person name="Quail M.A."/>
            <person name="Quinn J."/>
            <person name="Santos M.C."/>
            <person name="Schmitzberger F.F."/>
            <person name="Sherlock G."/>
            <person name="Shah P."/>
            <person name="Silverstein K.A."/>
            <person name="Skrzypek M.S."/>
            <person name="Soll D."/>
            <person name="Staggs R."/>
            <person name="Stansfield I."/>
            <person name="Stumpf M.P."/>
            <person name="Sudbery P.E."/>
            <person name="Srikantha T."/>
            <person name="Zeng Q."/>
            <person name="Berman J."/>
            <person name="Berriman M."/>
            <person name="Heitman J."/>
            <person name="Gow N.A."/>
            <person name="Lorenz M.C."/>
            <person name="Birren B.W."/>
            <person name="Kellis M."/>
            <person name="Cuomo C.A."/>
        </authorList>
    </citation>
    <scope>NUCLEOTIDE SEQUENCE [LARGE SCALE GENOMIC DNA]</scope>
    <source>
        <strain evidence="9">ATCC 6260 / CBS 566 / DSM 6381 / JCM 1539 / NBRC 10279 / NRRL Y-324</strain>
    </source>
</reference>
<accession>A5DA99</accession>
<dbReference type="NCBIfam" id="TIGR00797">
    <property type="entry name" value="matE"/>
    <property type="match status" value="1"/>
</dbReference>
<keyword evidence="5 7" id="KW-0472">Membrane</keyword>
<evidence type="ECO:0000256" key="2">
    <source>
        <dbReference type="ARBA" id="ARBA00010199"/>
    </source>
</evidence>
<dbReference type="RefSeq" id="XP_001486827.2">
    <property type="nucleotide sequence ID" value="XM_001486777.1"/>
</dbReference>
<dbReference type="GO" id="GO:0015297">
    <property type="term" value="F:antiporter activity"/>
    <property type="evidence" value="ECO:0007669"/>
    <property type="project" value="InterPro"/>
</dbReference>
<dbReference type="OMA" id="WFFVWKL"/>
<evidence type="ECO:0000256" key="6">
    <source>
        <dbReference type="SAM" id="MobiDB-lite"/>
    </source>
</evidence>
<feature type="transmembrane region" description="Helical" evidence="7">
    <location>
        <begin position="300"/>
        <end position="326"/>
    </location>
</feature>
<feature type="transmembrane region" description="Helical" evidence="7">
    <location>
        <begin position="356"/>
        <end position="374"/>
    </location>
</feature>
<comment type="similarity">
    <text evidence="2">Belongs to the multi antimicrobial extrusion (MATE) (TC 2.A.66.1) family.</text>
</comment>
<keyword evidence="9" id="KW-1185">Reference proteome</keyword>
<dbReference type="GeneID" id="5129428"/>
<dbReference type="OrthoDB" id="2126698at2759"/>
<evidence type="ECO:0000256" key="5">
    <source>
        <dbReference type="ARBA" id="ARBA00023136"/>
    </source>
</evidence>
<dbReference type="InParanoid" id="A5DA99"/>
<dbReference type="GO" id="GO:0006556">
    <property type="term" value="P:S-adenosylmethionine biosynthetic process"/>
    <property type="evidence" value="ECO:0007669"/>
    <property type="project" value="EnsemblFungi"/>
</dbReference>
<dbReference type="GO" id="GO:1990961">
    <property type="term" value="P:xenobiotic detoxification by transmembrane export across the plasma membrane"/>
    <property type="evidence" value="ECO:0007669"/>
    <property type="project" value="InterPro"/>
</dbReference>
<feature type="compositionally biased region" description="Polar residues" evidence="6">
    <location>
        <begin position="46"/>
        <end position="56"/>
    </location>
</feature>
<dbReference type="EMBL" id="CH408155">
    <property type="protein sequence ID" value="EDK36106.2"/>
    <property type="molecule type" value="Genomic_DNA"/>
</dbReference>
<feature type="transmembrane region" description="Helical" evidence="7">
    <location>
        <begin position="507"/>
        <end position="525"/>
    </location>
</feature>
<sequence>MGHQFTHSNSKRRASVVHGSVGKAGLFLPQDFIHNRNIRDEESTSEARNTLPQETSPLLAVGDDGPKGRRHSSYDHDILEQERDLLKYSHYPMNDGETDGEIVASFEDAVLAHRISTNTWIEFVALIKSALPLVVTFLLESSFPTVSVFSVGHLGATELAAASLGSMTANISGYATIQGIATALDTLCPQAFGASKYHLVGSYVQKCIALTTVVMVPILLIWTFVGYELVRLIVPDESTAKLASSYLLYIAPGIPAYILFESGKRYLQAQGIYHISTYVLFVCAPLNAFMNILLVKHIGYLGAPIAVAINYWLMCLGLFFSTLYLVKPENTPSGHHPLVCWNGLNITDAFSGWTRLLPLAIPGLIMLEAEFLYFEFMTLMASYLGTVPLAAQSIGSTVAALTYQIPYAIGIAGSTRIANFLGAGLPDAAKLSTKVSLSFGTSTSVTSFVFLYIFRRHIALLFTSDERVISTLTKVMWLIALMQVSDGMNANSAGCLRGQGRTKIGGIVNFVSYYIVGLPLSYYLAFHSGIKGKLDGLWIGCLLALTIIGVVQSYYALAANYPKLCREVTQRVSNDAR</sequence>
<feature type="transmembrane region" description="Helical" evidence="7">
    <location>
        <begin position="435"/>
        <end position="454"/>
    </location>
</feature>
<feature type="compositionally biased region" description="Basic and acidic residues" evidence="6">
    <location>
        <begin position="64"/>
        <end position="73"/>
    </location>
</feature>
<dbReference type="InterPro" id="IPR045069">
    <property type="entry name" value="MATE_euk"/>
</dbReference>
<dbReference type="STRING" id="294746.A5DA99"/>
<dbReference type="InterPro" id="IPR002528">
    <property type="entry name" value="MATE_fam"/>
</dbReference>
<evidence type="ECO:0000313" key="9">
    <source>
        <dbReference type="Proteomes" id="UP000001997"/>
    </source>
</evidence>
<evidence type="ECO:0000313" key="8">
    <source>
        <dbReference type="EMBL" id="EDK36106.2"/>
    </source>
</evidence>
<dbReference type="KEGG" id="pgu:PGUG_00204"/>
<feature type="transmembrane region" description="Helical" evidence="7">
    <location>
        <begin position="272"/>
        <end position="294"/>
    </location>
</feature>
<dbReference type="CDD" id="cd13132">
    <property type="entry name" value="MATE_eukaryotic"/>
    <property type="match status" value="1"/>
</dbReference>